<protein>
    <submittedName>
        <fullName evidence="3">Sulfurtransferase FdhD</fullName>
    </submittedName>
</protein>
<evidence type="ECO:0000313" key="3">
    <source>
        <dbReference type="EMBL" id="GLR70506.1"/>
    </source>
</evidence>
<evidence type="ECO:0000256" key="2">
    <source>
        <dbReference type="ARBA" id="ARBA00023150"/>
    </source>
</evidence>
<dbReference type="EMBL" id="BSOT01000005">
    <property type="protein sequence ID" value="GLR70506.1"/>
    <property type="molecule type" value="Genomic_DNA"/>
</dbReference>
<dbReference type="SUPFAM" id="SSF53927">
    <property type="entry name" value="Cytidine deaminase-like"/>
    <property type="match status" value="1"/>
</dbReference>
<keyword evidence="2" id="KW-0501">Molybdenum cofactor biosynthesis</keyword>
<dbReference type="PIRSF" id="PIRSF015626">
    <property type="entry name" value="FdhD"/>
    <property type="match status" value="1"/>
</dbReference>
<dbReference type="GO" id="GO:0006777">
    <property type="term" value="P:Mo-molybdopterin cofactor biosynthetic process"/>
    <property type="evidence" value="ECO:0007669"/>
    <property type="project" value="UniProtKB-KW"/>
</dbReference>
<dbReference type="NCBIfam" id="TIGR00129">
    <property type="entry name" value="fdhD_narQ"/>
    <property type="match status" value="1"/>
</dbReference>
<dbReference type="PANTHER" id="PTHR30592:SF1">
    <property type="entry name" value="SULFUR CARRIER PROTEIN FDHD"/>
    <property type="match status" value="1"/>
</dbReference>
<sequence length="263" mass="28771">MQKDNAINTAANITLAEEVPTAIEINGISFAVMMLSPHDFENFVHGFLFTEGIVDNIHDIHGIDVKTSKLGVTVECELANRCVQRLQLRVRALKGAGGCGICGTQALEQVFPTLSSVMAVNTHISSNKTTVPAKSGHQINHSLHGLRSRLDEFQDKAQLSGAMHAAFWLDDMYRVLYCQEDIGRHNALDKLIGLLRQRQTDVSTGAILITSRCGAELVHKVVRYGVATLISLASPSTLALEMASQYGVRLIHIPKTDQPRIYG</sequence>
<dbReference type="RefSeq" id="WP_284216800.1">
    <property type="nucleotide sequence ID" value="NZ_BSOT01000005.1"/>
</dbReference>
<evidence type="ECO:0000256" key="1">
    <source>
        <dbReference type="ARBA" id="ARBA00022490"/>
    </source>
</evidence>
<dbReference type="Gene3D" id="3.40.140.10">
    <property type="entry name" value="Cytidine Deaminase, domain 2"/>
    <property type="match status" value="1"/>
</dbReference>
<reference evidence="3" key="1">
    <citation type="journal article" date="2014" name="Int. J. Syst. Evol. Microbiol.">
        <title>Complete genome sequence of Corynebacterium casei LMG S-19264T (=DSM 44701T), isolated from a smear-ripened cheese.</title>
        <authorList>
            <consortium name="US DOE Joint Genome Institute (JGI-PGF)"/>
            <person name="Walter F."/>
            <person name="Albersmeier A."/>
            <person name="Kalinowski J."/>
            <person name="Ruckert C."/>
        </authorList>
    </citation>
    <scope>NUCLEOTIDE SEQUENCE</scope>
    <source>
        <strain evidence="3">NBRC 110023</strain>
    </source>
</reference>
<gene>
    <name evidence="3" type="primary">fdhD-1</name>
    <name evidence="3" type="ORF">GCM10007852_14140</name>
</gene>
<proteinExistence type="predicted"/>
<dbReference type="Pfam" id="PF02634">
    <property type="entry name" value="FdhD-NarQ"/>
    <property type="match status" value="1"/>
</dbReference>
<keyword evidence="4" id="KW-1185">Reference proteome</keyword>
<dbReference type="GO" id="GO:0016783">
    <property type="term" value="F:sulfurtransferase activity"/>
    <property type="evidence" value="ECO:0007669"/>
    <property type="project" value="InterPro"/>
</dbReference>
<reference evidence="3" key="2">
    <citation type="submission" date="2023-01" db="EMBL/GenBank/DDBJ databases">
        <title>Draft genome sequence of Agaribacter marinus strain NBRC 110023.</title>
        <authorList>
            <person name="Sun Q."/>
            <person name="Mori K."/>
        </authorList>
    </citation>
    <scope>NUCLEOTIDE SEQUENCE</scope>
    <source>
        <strain evidence="3">NBRC 110023</strain>
    </source>
</reference>
<dbReference type="InterPro" id="IPR016193">
    <property type="entry name" value="Cytidine_deaminase-like"/>
</dbReference>
<dbReference type="InterPro" id="IPR003786">
    <property type="entry name" value="FdhD"/>
</dbReference>
<name>A0AA37SVH4_9ALTE</name>
<comment type="caution">
    <text evidence="3">The sequence shown here is derived from an EMBL/GenBank/DDBJ whole genome shotgun (WGS) entry which is preliminary data.</text>
</comment>
<dbReference type="Proteomes" id="UP001156601">
    <property type="component" value="Unassembled WGS sequence"/>
</dbReference>
<organism evidence="3 4">
    <name type="scientific">Agaribacter marinus</name>
    <dbReference type="NCBI Taxonomy" id="1431249"/>
    <lineage>
        <taxon>Bacteria</taxon>
        <taxon>Pseudomonadati</taxon>
        <taxon>Pseudomonadota</taxon>
        <taxon>Gammaproteobacteria</taxon>
        <taxon>Alteromonadales</taxon>
        <taxon>Alteromonadaceae</taxon>
        <taxon>Agaribacter</taxon>
    </lineage>
</organism>
<dbReference type="PANTHER" id="PTHR30592">
    <property type="entry name" value="FORMATE DEHYDROGENASE"/>
    <property type="match status" value="1"/>
</dbReference>
<accession>A0AA37SVH4</accession>
<dbReference type="Gene3D" id="3.10.20.10">
    <property type="match status" value="1"/>
</dbReference>
<evidence type="ECO:0000313" key="4">
    <source>
        <dbReference type="Proteomes" id="UP001156601"/>
    </source>
</evidence>
<keyword evidence="1" id="KW-0963">Cytoplasm</keyword>
<dbReference type="AlphaFoldDB" id="A0AA37SVH4"/>